<dbReference type="Gene3D" id="3.40.50.2000">
    <property type="entry name" value="Glycogen Phosphorylase B"/>
    <property type="match status" value="2"/>
</dbReference>
<dbReference type="SUPFAM" id="SSF53756">
    <property type="entry name" value="UDP-Glycosyltransferase/glycogen phosphorylase"/>
    <property type="match status" value="1"/>
</dbReference>
<feature type="domain" description="Glycosyl transferase family 1" evidence="1">
    <location>
        <begin position="188"/>
        <end position="305"/>
    </location>
</feature>
<dbReference type="PANTHER" id="PTHR45947">
    <property type="entry name" value="SULFOQUINOVOSYL TRANSFERASE SQD2"/>
    <property type="match status" value="1"/>
</dbReference>
<evidence type="ECO:0008006" key="5">
    <source>
        <dbReference type="Google" id="ProtNLM"/>
    </source>
</evidence>
<evidence type="ECO:0000313" key="3">
    <source>
        <dbReference type="EMBL" id="PXX52506.1"/>
    </source>
</evidence>
<dbReference type="Proteomes" id="UP000248057">
    <property type="component" value="Unassembled WGS sequence"/>
</dbReference>
<dbReference type="RefSeq" id="WP_207659537.1">
    <property type="nucleotide sequence ID" value="NZ_QJKD01000007.1"/>
</dbReference>
<dbReference type="AlphaFoldDB" id="A0A2V3Y2S0"/>
<evidence type="ECO:0000259" key="2">
    <source>
        <dbReference type="Pfam" id="PF13439"/>
    </source>
</evidence>
<keyword evidence="4" id="KW-1185">Reference proteome</keyword>
<name>A0A2V3Y2S0_9FIRM</name>
<dbReference type="EMBL" id="QJKD01000007">
    <property type="protein sequence ID" value="PXX52506.1"/>
    <property type="molecule type" value="Genomic_DNA"/>
</dbReference>
<dbReference type="InterPro" id="IPR050194">
    <property type="entry name" value="Glycosyltransferase_grp1"/>
</dbReference>
<dbReference type="Pfam" id="PF13439">
    <property type="entry name" value="Glyco_transf_4"/>
    <property type="match status" value="1"/>
</dbReference>
<sequence>MEKQPKRILIIGLTERMGGVETFIYNTTTHSDKAKYKYDYLVHGTDHCVFEDEINKYYDDGEKHIFFVKKYKEDPLGCIRDLKKFYVENGHKYDYVHFQSGSTAEILYVYPFCKKYDFKVISHSHNGNGYSPVINNIFRRIVNKITSKRLSCSAEATRWFFGDEYMNSTQIIVNGVDTDRFTYNESARQKIRKHYGFSDELVVGHIGRFSEQKNHKLILGIFKAVLEKQSDAKLLLVGVGELQDSIKELSKSLGIDRSIIFAGKQMRTEDYYSAFDVFLMPSLYEGLPIVGVEAQCEGLECLFSDQIDKQILITDRAKMLGLNNAPEVWSDAIVSANVSDRTKYSDEIKASGYSLADTVKTLEKVYKV</sequence>
<evidence type="ECO:0000259" key="1">
    <source>
        <dbReference type="Pfam" id="PF00534"/>
    </source>
</evidence>
<dbReference type="GeneID" id="86062302"/>
<dbReference type="InterPro" id="IPR028098">
    <property type="entry name" value="Glyco_trans_4-like_N"/>
</dbReference>
<gene>
    <name evidence="3" type="ORF">DFR60_107192</name>
</gene>
<accession>A0A2V3Y2S0</accession>
<reference evidence="3 4" key="1">
    <citation type="submission" date="2018-05" db="EMBL/GenBank/DDBJ databases">
        <title>Genomic Encyclopedia of Type Strains, Phase IV (KMG-IV): sequencing the most valuable type-strain genomes for metagenomic binning, comparative biology and taxonomic classification.</title>
        <authorList>
            <person name="Goeker M."/>
        </authorList>
    </citation>
    <scope>NUCLEOTIDE SEQUENCE [LARGE SCALE GENOMIC DNA]</scope>
    <source>
        <strain evidence="3 4">DSM 24995</strain>
    </source>
</reference>
<dbReference type="GO" id="GO:0016757">
    <property type="term" value="F:glycosyltransferase activity"/>
    <property type="evidence" value="ECO:0007669"/>
    <property type="project" value="InterPro"/>
</dbReference>
<proteinExistence type="predicted"/>
<comment type="caution">
    <text evidence="3">The sequence shown here is derived from an EMBL/GenBank/DDBJ whole genome shotgun (WGS) entry which is preliminary data.</text>
</comment>
<evidence type="ECO:0000313" key="4">
    <source>
        <dbReference type="Proteomes" id="UP000248057"/>
    </source>
</evidence>
<dbReference type="Pfam" id="PF00534">
    <property type="entry name" value="Glycos_transf_1"/>
    <property type="match status" value="1"/>
</dbReference>
<protein>
    <recommendedName>
        <fullName evidence="5">Glycosyltransferase involved in cell wall biosynthesis</fullName>
    </recommendedName>
</protein>
<dbReference type="PANTHER" id="PTHR45947:SF15">
    <property type="entry name" value="TEICHURONIC ACID BIOSYNTHESIS GLYCOSYLTRANSFERASE TUAC-RELATED"/>
    <property type="match status" value="1"/>
</dbReference>
<organism evidence="3 4">
    <name type="scientific">Hungatella effluvii</name>
    <dbReference type="NCBI Taxonomy" id="1096246"/>
    <lineage>
        <taxon>Bacteria</taxon>
        <taxon>Bacillati</taxon>
        <taxon>Bacillota</taxon>
        <taxon>Clostridia</taxon>
        <taxon>Lachnospirales</taxon>
        <taxon>Lachnospiraceae</taxon>
        <taxon>Hungatella</taxon>
    </lineage>
</organism>
<dbReference type="InterPro" id="IPR001296">
    <property type="entry name" value="Glyco_trans_1"/>
</dbReference>
<feature type="domain" description="Glycosyltransferase subfamily 4-like N-terminal" evidence="2">
    <location>
        <begin position="17"/>
        <end position="180"/>
    </location>
</feature>